<keyword evidence="3" id="KW-1185">Reference proteome</keyword>
<dbReference type="Proteomes" id="UP000499080">
    <property type="component" value="Unassembled WGS sequence"/>
</dbReference>
<evidence type="ECO:0000313" key="3">
    <source>
        <dbReference type="Proteomes" id="UP000499080"/>
    </source>
</evidence>
<evidence type="ECO:0000313" key="2">
    <source>
        <dbReference type="EMBL" id="GBN82796.1"/>
    </source>
</evidence>
<feature type="region of interest" description="Disordered" evidence="1">
    <location>
        <begin position="70"/>
        <end position="91"/>
    </location>
</feature>
<evidence type="ECO:0000256" key="1">
    <source>
        <dbReference type="SAM" id="MobiDB-lite"/>
    </source>
</evidence>
<feature type="region of interest" description="Disordered" evidence="1">
    <location>
        <begin position="1"/>
        <end position="20"/>
    </location>
</feature>
<gene>
    <name evidence="2" type="ORF">AVEN_206968_1</name>
</gene>
<reference evidence="2 3" key="1">
    <citation type="journal article" date="2019" name="Sci. Rep.">
        <title>Orb-weaving spider Araneus ventricosus genome elucidates the spidroin gene catalogue.</title>
        <authorList>
            <person name="Kono N."/>
            <person name="Nakamura H."/>
            <person name="Ohtoshi R."/>
            <person name="Moran D.A.P."/>
            <person name="Shinohara A."/>
            <person name="Yoshida Y."/>
            <person name="Fujiwara M."/>
            <person name="Mori M."/>
            <person name="Tomita M."/>
            <person name="Arakawa K."/>
        </authorList>
    </citation>
    <scope>NUCLEOTIDE SEQUENCE [LARGE SCALE GENOMIC DNA]</scope>
</reference>
<sequence length="91" mass="10177">MKRLDEVNHEEEDLKKNKEGGSDGLVVILGIGVRGFHIRNPIPLKIRRVWSLLHVKSYVLAKPAPPGVVGKFQEREPAHLSSSSFHSDSKL</sequence>
<dbReference type="EMBL" id="BGPR01019735">
    <property type="protein sequence ID" value="GBN82796.1"/>
    <property type="molecule type" value="Genomic_DNA"/>
</dbReference>
<comment type="caution">
    <text evidence="2">The sequence shown here is derived from an EMBL/GenBank/DDBJ whole genome shotgun (WGS) entry which is preliminary data.</text>
</comment>
<dbReference type="AlphaFoldDB" id="A0A4Y2S599"/>
<accession>A0A4Y2S599</accession>
<protein>
    <submittedName>
        <fullName evidence="2">Uncharacterized protein</fullName>
    </submittedName>
</protein>
<feature type="compositionally biased region" description="Low complexity" evidence="1">
    <location>
        <begin position="81"/>
        <end position="91"/>
    </location>
</feature>
<proteinExistence type="predicted"/>
<name>A0A4Y2S599_ARAVE</name>
<organism evidence="2 3">
    <name type="scientific">Araneus ventricosus</name>
    <name type="common">Orbweaver spider</name>
    <name type="synonym">Epeira ventricosa</name>
    <dbReference type="NCBI Taxonomy" id="182803"/>
    <lineage>
        <taxon>Eukaryota</taxon>
        <taxon>Metazoa</taxon>
        <taxon>Ecdysozoa</taxon>
        <taxon>Arthropoda</taxon>
        <taxon>Chelicerata</taxon>
        <taxon>Arachnida</taxon>
        <taxon>Araneae</taxon>
        <taxon>Araneomorphae</taxon>
        <taxon>Entelegynae</taxon>
        <taxon>Araneoidea</taxon>
        <taxon>Araneidae</taxon>
        <taxon>Araneus</taxon>
    </lineage>
</organism>